<dbReference type="UniPathway" id="UPA00059">
    <property type="reaction ID" value="UER00105"/>
</dbReference>
<protein>
    <recommendedName>
        <fullName evidence="5">4-hydroxy-3-methylbut-2-enyl diphosphate reductase</fullName>
        <shortName evidence="5">HMBPP reductase</shortName>
        <ecNumber evidence="5">1.17.7.4</ecNumber>
    </recommendedName>
</protein>
<dbReference type="InterPro" id="IPR003451">
    <property type="entry name" value="LytB/IspH"/>
</dbReference>
<name>A0A4Q7PJY0_9FIRM</name>
<evidence type="ECO:0000313" key="7">
    <source>
        <dbReference type="Proteomes" id="UP000292927"/>
    </source>
</evidence>
<comment type="cofactor">
    <cofactor evidence="5">
        <name>[4Fe-4S] cluster</name>
        <dbReference type="ChEBI" id="CHEBI:49883"/>
    </cofactor>
    <text evidence="5">Binds 1 [4Fe-4S] cluster per subunit.</text>
</comment>
<evidence type="ECO:0000256" key="5">
    <source>
        <dbReference type="HAMAP-Rule" id="MF_00191"/>
    </source>
</evidence>
<feature type="binding site" evidence="5">
    <location>
        <position position="271"/>
    </location>
    <ligand>
        <name>(2E)-4-hydroxy-3-methylbut-2-enyl diphosphate</name>
        <dbReference type="ChEBI" id="CHEBI:128753"/>
    </ligand>
</feature>
<dbReference type="CDD" id="cd13944">
    <property type="entry name" value="lytB_ispH"/>
    <property type="match status" value="1"/>
</dbReference>
<feature type="binding site" evidence="5">
    <location>
        <position position="229"/>
    </location>
    <ligand>
        <name>dimethylallyl diphosphate</name>
        <dbReference type="ChEBI" id="CHEBI:57623"/>
    </ligand>
</feature>
<keyword evidence="3 5" id="KW-0408">Iron</keyword>
<dbReference type="PANTHER" id="PTHR30426:SF0">
    <property type="entry name" value="4-HYDROXY-3-METHYLBUT-2-ENYL DIPHOSPHATE REDUCTASE"/>
    <property type="match status" value="1"/>
</dbReference>
<dbReference type="GO" id="GO:0051539">
    <property type="term" value="F:4 iron, 4 sulfur cluster binding"/>
    <property type="evidence" value="ECO:0007669"/>
    <property type="project" value="UniProtKB-UniRule"/>
</dbReference>
<sequence>MQVTVAESAGFCFGVRRAVERVYRQVEQNRESPERVPIYTYGPIIHNEEVVRDLESNGVRVVETPEELDSLEKGIVIIRSHGVSRHIFERLQEKSLEVVDVTCPFVKKIHRIVEEQSREGRTIVIVGNPSHPEVEGIVGWSHTEPVVIEKIEDFNKNRLTNGIKLCIVAQTTFHYGKFQDLVEKLEKMGYDINVLNTICNATQERQTEARSLAAQSDGMLVVGGKNSSNTQKLFEICKKECDHTYFIQTAADLQPDWFPEDARVGITAGASTPHNIIEEVQTHVRNEL</sequence>
<feature type="active site" description="Proton donor" evidence="5">
    <location>
        <position position="133"/>
    </location>
</feature>
<dbReference type="OrthoDB" id="9777362at2"/>
<comment type="pathway">
    <text evidence="5">Isoprenoid biosynthesis; dimethylallyl diphosphate biosynthesis; dimethylallyl diphosphate from (2E)-4-hydroxy-3-methylbutenyl diphosphate: step 1/1.</text>
</comment>
<dbReference type="EMBL" id="SGXF01000002">
    <property type="protein sequence ID" value="RZT01011.1"/>
    <property type="molecule type" value="Genomic_DNA"/>
</dbReference>
<feature type="binding site" evidence="5">
    <location>
        <position position="228"/>
    </location>
    <ligand>
        <name>(2E)-4-hydroxy-3-methylbut-2-enyl diphosphate</name>
        <dbReference type="ChEBI" id="CHEBI:128753"/>
    </ligand>
</feature>
<feature type="binding site" evidence="5">
    <location>
        <position position="12"/>
    </location>
    <ligand>
        <name>[4Fe-4S] cluster</name>
        <dbReference type="ChEBI" id="CHEBI:49883"/>
    </ligand>
</feature>
<feature type="binding site" evidence="5">
    <location>
        <position position="227"/>
    </location>
    <ligand>
        <name>isopentenyl diphosphate</name>
        <dbReference type="ChEBI" id="CHEBI:128769"/>
    </ligand>
</feature>
<dbReference type="GO" id="GO:0016114">
    <property type="term" value="P:terpenoid biosynthetic process"/>
    <property type="evidence" value="ECO:0007669"/>
    <property type="project" value="UniProtKB-UniRule"/>
</dbReference>
<proteinExistence type="inferred from homology"/>
<feature type="binding site" evidence="5">
    <location>
        <position position="228"/>
    </location>
    <ligand>
        <name>isopentenyl diphosphate</name>
        <dbReference type="ChEBI" id="CHEBI:128769"/>
    </ligand>
</feature>
<gene>
    <name evidence="5" type="primary">ispH</name>
    <name evidence="6" type="ORF">EV209_1448</name>
</gene>
<evidence type="ECO:0000256" key="3">
    <source>
        <dbReference type="ARBA" id="ARBA00023004"/>
    </source>
</evidence>
<feature type="binding site" evidence="5">
    <location>
        <position position="131"/>
    </location>
    <ligand>
        <name>dimethylallyl diphosphate</name>
        <dbReference type="ChEBI" id="CHEBI:57623"/>
    </ligand>
</feature>
<comment type="catalytic activity">
    <reaction evidence="5">
        <text>isopentenyl diphosphate + 2 oxidized [2Fe-2S]-[ferredoxin] + H2O = (2E)-4-hydroxy-3-methylbut-2-enyl diphosphate + 2 reduced [2Fe-2S]-[ferredoxin] + 2 H(+)</text>
        <dbReference type="Rhea" id="RHEA:24488"/>
        <dbReference type="Rhea" id="RHEA-COMP:10000"/>
        <dbReference type="Rhea" id="RHEA-COMP:10001"/>
        <dbReference type="ChEBI" id="CHEBI:15377"/>
        <dbReference type="ChEBI" id="CHEBI:15378"/>
        <dbReference type="ChEBI" id="CHEBI:33737"/>
        <dbReference type="ChEBI" id="CHEBI:33738"/>
        <dbReference type="ChEBI" id="CHEBI:128753"/>
        <dbReference type="ChEBI" id="CHEBI:128769"/>
        <dbReference type="EC" id="1.17.7.4"/>
    </reaction>
</comment>
<accession>A0A4Q7PJY0</accession>
<feature type="binding site" evidence="5">
    <location>
        <position position="46"/>
    </location>
    <ligand>
        <name>dimethylallyl diphosphate</name>
        <dbReference type="ChEBI" id="CHEBI:57623"/>
    </ligand>
</feature>
<keyword evidence="7" id="KW-1185">Reference proteome</keyword>
<dbReference type="GO" id="GO:0046872">
    <property type="term" value="F:metal ion binding"/>
    <property type="evidence" value="ECO:0007669"/>
    <property type="project" value="UniProtKB-KW"/>
</dbReference>
<feature type="binding site" evidence="5">
    <location>
        <position position="199"/>
    </location>
    <ligand>
        <name>[4Fe-4S] cluster</name>
        <dbReference type="ChEBI" id="CHEBI:49883"/>
    </ligand>
</feature>
<feature type="binding site" evidence="5">
    <location>
        <position position="46"/>
    </location>
    <ligand>
        <name>(2E)-4-hydroxy-3-methylbut-2-enyl diphosphate</name>
        <dbReference type="ChEBI" id="CHEBI:128753"/>
    </ligand>
</feature>
<dbReference type="AlphaFoldDB" id="A0A4Q7PJY0"/>
<keyword evidence="5" id="KW-0560">Oxidoreductase</keyword>
<feature type="binding site" evidence="5">
    <location>
        <position position="271"/>
    </location>
    <ligand>
        <name>isopentenyl diphosphate</name>
        <dbReference type="ChEBI" id="CHEBI:128769"/>
    </ligand>
</feature>
<feature type="binding site" evidence="5">
    <location>
        <position position="46"/>
    </location>
    <ligand>
        <name>isopentenyl diphosphate</name>
        <dbReference type="ChEBI" id="CHEBI:128769"/>
    </ligand>
</feature>
<feature type="binding site" evidence="5">
    <location>
        <position position="227"/>
    </location>
    <ligand>
        <name>dimethylallyl diphosphate</name>
        <dbReference type="ChEBI" id="CHEBI:57623"/>
    </ligand>
</feature>
<dbReference type="UniPathway" id="UPA00056">
    <property type="reaction ID" value="UER00097"/>
</dbReference>
<dbReference type="RefSeq" id="WP_130434527.1">
    <property type="nucleotide sequence ID" value="NZ_SGXF01000002.1"/>
</dbReference>
<feature type="binding site" evidence="5">
    <location>
        <position position="271"/>
    </location>
    <ligand>
        <name>dimethylallyl diphosphate</name>
        <dbReference type="ChEBI" id="CHEBI:57623"/>
    </ligand>
</feature>
<comment type="similarity">
    <text evidence="5">Belongs to the IspH family.</text>
</comment>
<comment type="pathway">
    <text evidence="5">Isoprenoid biosynthesis; isopentenyl diphosphate biosynthesis via DXP pathway; isopentenyl diphosphate from 1-deoxy-D-xylulose 5-phosphate: step 6/6.</text>
</comment>
<dbReference type="NCBIfam" id="NF002187">
    <property type="entry name" value="PRK01045.1-1"/>
    <property type="match status" value="1"/>
</dbReference>
<feature type="binding site" evidence="5">
    <location>
        <position position="131"/>
    </location>
    <ligand>
        <name>(2E)-4-hydroxy-3-methylbut-2-enyl diphosphate</name>
        <dbReference type="ChEBI" id="CHEBI:128753"/>
    </ligand>
</feature>
<feature type="binding site" evidence="5">
    <location>
        <position position="228"/>
    </location>
    <ligand>
        <name>dimethylallyl diphosphate</name>
        <dbReference type="ChEBI" id="CHEBI:57623"/>
    </ligand>
</feature>
<evidence type="ECO:0000313" key="6">
    <source>
        <dbReference type="EMBL" id="RZT01011.1"/>
    </source>
</evidence>
<feature type="binding site" evidence="5">
    <location>
        <position position="171"/>
    </location>
    <ligand>
        <name>(2E)-4-hydroxy-3-methylbut-2-enyl diphosphate</name>
        <dbReference type="ChEBI" id="CHEBI:128753"/>
    </ligand>
</feature>
<comment type="function">
    <text evidence="5">Catalyzes the conversion of 1-hydroxy-2-methyl-2-(E)-butenyl 4-diphosphate (HMBPP) into a mixture of isopentenyl diphosphate (IPP) and dimethylallyl diphosphate (DMAPP). Acts in the terminal step of the DOXP/MEP pathway for isoprenoid precursor biosynthesis.</text>
</comment>
<feature type="binding site" evidence="5">
    <location>
        <position position="81"/>
    </location>
    <ligand>
        <name>dimethylallyl diphosphate</name>
        <dbReference type="ChEBI" id="CHEBI:57623"/>
    </ligand>
</feature>
<keyword evidence="5" id="KW-0414">Isoprene biosynthesis</keyword>
<dbReference type="GO" id="GO:0051745">
    <property type="term" value="F:4-hydroxy-3-methylbut-2-enyl diphosphate reductase activity"/>
    <property type="evidence" value="ECO:0007669"/>
    <property type="project" value="UniProtKB-UniRule"/>
</dbReference>
<feature type="binding site" evidence="5">
    <location>
        <position position="103"/>
    </location>
    <ligand>
        <name>[4Fe-4S] cluster</name>
        <dbReference type="ChEBI" id="CHEBI:49883"/>
    </ligand>
</feature>
<keyword evidence="1 5" id="KW-0004">4Fe-4S</keyword>
<dbReference type="EC" id="1.17.7.4" evidence="5"/>
<comment type="catalytic activity">
    <reaction evidence="5">
        <text>dimethylallyl diphosphate + 2 oxidized [2Fe-2S]-[ferredoxin] + H2O = (2E)-4-hydroxy-3-methylbut-2-enyl diphosphate + 2 reduced [2Fe-2S]-[ferredoxin] + 2 H(+)</text>
        <dbReference type="Rhea" id="RHEA:24825"/>
        <dbReference type="Rhea" id="RHEA-COMP:10000"/>
        <dbReference type="Rhea" id="RHEA-COMP:10001"/>
        <dbReference type="ChEBI" id="CHEBI:15377"/>
        <dbReference type="ChEBI" id="CHEBI:15378"/>
        <dbReference type="ChEBI" id="CHEBI:33737"/>
        <dbReference type="ChEBI" id="CHEBI:33738"/>
        <dbReference type="ChEBI" id="CHEBI:57623"/>
        <dbReference type="ChEBI" id="CHEBI:128753"/>
        <dbReference type="EC" id="1.17.7.4"/>
    </reaction>
</comment>
<feature type="binding site" evidence="5">
    <location>
        <position position="227"/>
    </location>
    <ligand>
        <name>(2E)-4-hydroxy-3-methylbut-2-enyl diphosphate</name>
        <dbReference type="ChEBI" id="CHEBI:128753"/>
    </ligand>
</feature>
<keyword evidence="4 5" id="KW-0411">Iron-sulfur</keyword>
<dbReference type="PANTHER" id="PTHR30426">
    <property type="entry name" value="4-HYDROXY-3-METHYLBUT-2-ENYL DIPHOSPHATE REDUCTASE"/>
    <property type="match status" value="1"/>
</dbReference>
<feature type="binding site" evidence="5">
    <location>
        <position position="131"/>
    </location>
    <ligand>
        <name>isopentenyl diphosphate</name>
        <dbReference type="ChEBI" id="CHEBI:128769"/>
    </ligand>
</feature>
<dbReference type="Pfam" id="PF02401">
    <property type="entry name" value="LYTB"/>
    <property type="match status" value="1"/>
</dbReference>
<feature type="binding site" evidence="5">
    <location>
        <position position="229"/>
    </location>
    <ligand>
        <name>isopentenyl diphosphate</name>
        <dbReference type="ChEBI" id="CHEBI:128769"/>
    </ligand>
</feature>
<keyword evidence="2 5" id="KW-0479">Metal-binding</keyword>
<comment type="caution">
    <text evidence="6">The sequence shown here is derived from an EMBL/GenBank/DDBJ whole genome shotgun (WGS) entry which is preliminary data.</text>
</comment>
<dbReference type="NCBIfam" id="TIGR00216">
    <property type="entry name" value="ispH_lytB"/>
    <property type="match status" value="1"/>
</dbReference>
<evidence type="ECO:0000256" key="4">
    <source>
        <dbReference type="ARBA" id="ARBA00023014"/>
    </source>
</evidence>
<evidence type="ECO:0000256" key="2">
    <source>
        <dbReference type="ARBA" id="ARBA00022723"/>
    </source>
</evidence>
<dbReference type="HAMAP" id="MF_00191">
    <property type="entry name" value="IspH"/>
    <property type="match status" value="1"/>
</dbReference>
<feature type="binding site" evidence="5">
    <location>
        <position position="81"/>
    </location>
    <ligand>
        <name>isopentenyl diphosphate</name>
        <dbReference type="ChEBI" id="CHEBI:128769"/>
    </ligand>
</feature>
<feature type="binding site" evidence="5">
    <location>
        <position position="81"/>
    </location>
    <ligand>
        <name>(2E)-4-hydroxy-3-methylbut-2-enyl diphosphate</name>
        <dbReference type="ChEBI" id="CHEBI:128753"/>
    </ligand>
</feature>
<dbReference type="GO" id="GO:0050992">
    <property type="term" value="P:dimethylallyl diphosphate biosynthetic process"/>
    <property type="evidence" value="ECO:0007669"/>
    <property type="project" value="UniProtKB-UniRule"/>
</dbReference>
<dbReference type="GO" id="GO:0019288">
    <property type="term" value="P:isopentenyl diphosphate biosynthetic process, methylerythritol 4-phosphate pathway"/>
    <property type="evidence" value="ECO:0007669"/>
    <property type="project" value="UniProtKB-UniRule"/>
</dbReference>
<reference evidence="6 7" key="1">
    <citation type="submission" date="2019-02" db="EMBL/GenBank/DDBJ databases">
        <title>Genomic Encyclopedia of Type Strains, Phase IV (KMG-IV): sequencing the most valuable type-strain genomes for metagenomic binning, comparative biology and taxonomic classification.</title>
        <authorList>
            <person name="Goeker M."/>
        </authorList>
    </citation>
    <scope>NUCLEOTIDE SEQUENCE [LARGE SCALE GENOMIC DNA]</scope>
    <source>
        <strain evidence="6 7">DSM 29486</strain>
    </source>
</reference>
<feature type="binding site" evidence="5">
    <location>
        <position position="229"/>
    </location>
    <ligand>
        <name>(2E)-4-hydroxy-3-methylbut-2-enyl diphosphate</name>
        <dbReference type="ChEBI" id="CHEBI:128753"/>
    </ligand>
</feature>
<dbReference type="Gene3D" id="3.40.50.11270">
    <property type="match status" value="1"/>
</dbReference>
<dbReference type="Proteomes" id="UP000292927">
    <property type="component" value="Unassembled WGS sequence"/>
</dbReference>
<organism evidence="6 7">
    <name type="scientific">Cuneatibacter caecimuris</name>
    <dbReference type="NCBI Taxonomy" id="1796618"/>
    <lineage>
        <taxon>Bacteria</taxon>
        <taxon>Bacillati</taxon>
        <taxon>Bacillota</taxon>
        <taxon>Clostridia</taxon>
        <taxon>Lachnospirales</taxon>
        <taxon>Lachnospiraceae</taxon>
        <taxon>Cuneatibacter</taxon>
    </lineage>
</organism>
<dbReference type="Gene3D" id="3.40.1010.20">
    <property type="entry name" value="4-hydroxy-3-methylbut-2-enyl diphosphate reductase, catalytic domain"/>
    <property type="match status" value="2"/>
</dbReference>
<evidence type="ECO:0000256" key="1">
    <source>
        <dbReference type="ARBA" id="ARBA00022485"/>
    </source>
</evidence>